<accession>Q5DAA2</accession>
<dbReference type="GO" id="GO:0005737">
    <property type="term" value="C:cytoplasm"/>
    <property type="evidence" value="ECO:0007669"/>
    <property type="project" value="TreeGrafter"/>
</dbReference>
<dbReference type="GO" id="GO:0016706">
    <property type="term" value="F:2-oxoglutarate-dependent dioxygenase activity"/>
    <property type="evidence" value="ECO:0007669"/>
    <property type="project" value="TreeGrafter"/>
</dbReference>
<dbReference type="SUPFAM" id="SSF51197">
    <property type="entry name" value="Clavaminate synthase-like"/>
    <property type="match status" value="1"/>
</dbReference>
<proteinExistence type="evidence at transcript level"/>
<reference evidence="2" key="2">
    <citation type="journal article" date="2006" name="PLoS Pathog.">
        <title>New perspectives on host-parasite interplay by comparative transcriptomic and proteomic analyses of Schistosoma japonicum.</title>
        <authorList>
            <person name="Liu F."/>
            <person name="Lu J."/>
            <person name="Hu W."/>
            <person name="Wang S.Y."/>
            <person name="Cui S.J."/>
            <person name="Chi M."/>
            <person name="Yan Q."/>
            <person name="Wang X.R."/>
            <person name="Song H.D."/>
            <person name="Xu X.N."/>
            <person name="Wang J.J."/>
            <person name="Zhang X.L."/>
            <person name="Zhang X."/>
            <person name="Wang Z.Q."/>
            <person name="Xue C.L."/>
            <person name="Brindley P.J."/>
            <person name="McManus D.P."/>
            <person name="Yang P.Y."/>
            <person name="Feng Z."/>
            <person name="Chen Z."/>
            <person name="Han Z.G."/>
        </authorList>
    </citation>
    <scope>NUCLEOTIDE SEQUENCE</scope>
</reference>
<evidence type="ECO:0000313" key="2">
    <source>
        <dbReference type="EMBL" id="AAW27254.1"/>
    </source>
</evidence>
<dbReference type="PANTHER" id="PTHR12480:SF6">
    <property type="entry name" value="2-OXOGLUTARATE AND IRON-DEPENDENT OXYGENASE JMJD4"/>
    <property type="match status" value="1"/>
</dbReference>
<comment type="similarity">
    <text evidence="1">Belongs to the JMJD6 family.</text>
</comment>
<dbReference type="EMBL" id="AY815522">
    <property type="protein sequence ID" value="AAW27254.1"/>
    <property type="molecule type" value="mRNA"/>
</dbReference>
<organism evidence="2">
    <name type="scientific">Schistosoma japonicum</name>
    <name type="common">Blood fluke</name>
    <dbReference type="NCBI Taxonomy" id="6182"/>
    <lineage>
        <taxon>Eukaryota</taxon>
        <taxon>Metazoa</taxon>
        <taxon>Spiralia</taxon>
        <taxon>Lophotrochozoa</taxon>
        <taxon>Platyhelminthes</taxon>
        <taxon>Trematoda</taxon>
        <taxon>Digenea</taxon>
        <taxon>Strigeidida</taxon>
        <taxon>Schistosomatoidea</taxon>
        <taxon>Schistosomatidae</taxon>
        <taxon>Schistosoma</taxon>
    </lineage>
</organism>
<name>Q5DAA2_SCHJA</name>
<evidence type="ECO:0000256" key="1">
    <source>
        <dbReference type="ARBA" id="ARBA00038068"/>
    </source>
</evidence>
<protein>
    <submittedName>
        <fullName evidence="2">Uncharacterized protein</fullName>
    </submittedName>
</protein>
<dbReference type="Gene3D" id="2.60.120.650">
    <property type="entry name" value="Cupin"/>
    <property type="match status" value="1"/>
</dbReference>
<reference evidence="2" key="1">
    <citation type="submission" date="2004-11" db="EMBL/GenBank/DDBJ databases">
        <title>The full-length cDNA sequences of Schistosoma japonicum genes.</title>
        <authorList>
            <person name="Han Z."/>
        </authorList>
    </citation>
    <scope>NUCLEOTIDE SEQUENCE</scope>
</reference>
<dbReference type="GO" id="GO:0045905">
    <property type="term" value="P:positive regulation of translational termination"/>
    <property type="evidence" value="ECO:0007669"/>
    <property type="project" value="TreeGrafter"/>
</dbReference>
<dbReference type="AlphaFoldDB" id="Q5DAA2"/>
<dbReference type="InterPro" id="IPR050910">
    <property type="entry name" value="JMJD6_ArgDemeth/LysHydrox"/>
</dbReference>
<dbReference type="GO" id="GO:0005634">
    <property type="term" value="C:nucleus"/>
    <property type="evidence" value="ECO:0007669"/>
    <property type="project" value="TreeGrafter"/>
</dbReference>
<sequence length="194" mass="23223">MATCLSEDVKYPDFYLNYLMKNQVCVFDSWITKDWPACSSWRSPDGLIDVQKLFENVTDAKLCVSDCSVIEFNTHPVREVTVKEFMSYWTNSIQGKDSRILYLKDWHYFRHSSENSWFRLPEYFSSDWLNEFWNFRNDLSDDFKFVYLGRSWNMDSISRRCVPLFQLVCQYTWPQTLVDISSWLVSLYALYSPS</sequence>
<dbReference type="GO" id="GO:0043565">
    <property type="term" value="F:sequence-specific DNA binding"/>
    <property type="evidence" value="ECO:0007669"/>
    <property type="project" value="TreeGrafter"/>
</dbReference>
<dbReference type="PANTHER" id="PTHR12480">
    <property type="entry name" value="ARGININE DEMETHYLASE AND LYSYL-HYDROXYLASE JMJD"/>
    <property type="match status" value="1"/>
</dbReference>